<evidence type="ECO:0000313" key="2">
    <source>
        <dbReference type="Proteomes" id="UP000275078"/>
    </source>
</evidence>
<accession>A0A3N4H923</accession>
<dbReference type="EMBL" id="ML119958">
    <property type="protein sequence ID" value="RPA71213.1"/>
    <property type="molecule type" value="Genomic_DNA"/>
</dbReference>
<proteinExistence type="predicted"/>
<dbReference type="AlphaFoldDB" id="A0A3N4H923"/>
<reference evidence="1 2" key="1">
    <citation type="journal article" date="2018" name="Nat. Ecol. Evol.">
        <title>Pezizomycetes genomes reveal the molecular basis of ectomycorrhizal truffle lifestyle.</title>
        <authorList>
            <person name="Murat C."/>
            <person name="Payen T."/>
            <person name="Noel B."/>
            <person name="Kuo A."/>
            <person name="Morin E."/>
            <person name="Chen J."/>
            <person name="Kohler A."/>
            <person name="Krizsan K."/>
            <person name="Balestrini R."/>
            <person name="Da Silva C."/>
            <person name="Montanini B."/>
            <person name="Hainaut M."/>
            <person name="Levati E."/>
            <person name="Barry K.W."/>
            <person name="Belfiori B."/>
            <person name="Cichocki N."/>
            <person name="Clum A."/>
            <person name="Dockter R.B."/>
            <person name="Fauchery L."/>
            <person name="Guy J."/>
            <person name="Iotti M."/>
            <person name="Le Tacon F."/>
            <person name="Lindquist E.A."/>
            <person name="Lipzen A."/>
            <person name="Malagnac F."/>
            <person name="Mello A."/>
            <person name="Molinier V."/>
            <person name="Miyauchi S."/>
            <person name="Poulain J."/>
            <person name="Riccioni C."/>
            <person name="Rubini A."/>
            <person name="Sitrit Y."/>
            <person name="Splivallo R."/>
            <person name="Traeger S."/>
            <person name="Wang M."/>
            <person name="Zifcakova L."/>
            <person name="Wipf D."/>
            <person name="Zambonelli A."/>
            <person name="Paolocci F."/>
            <person name="Nowrousian M."/>
            <person name="Ottonello S."/>
            <person name="Baldrian P."/>
            <person name="Spatafora J.W."/>
            <person name="Henrissat B."/>
            <person name="Nagy L.G."/>
            <person name="Aury J.M."/>
            <person name="Wincker P."/>
            <person name="Grigoriev I.V."/>
            <person name="Bonfante P."/>
            <person name="Martin F.M."/>
        </authorList>
    </citation>
    <scope>NUCLEOTIDE SEQUENCE [LARGE SCALE GENOMIC DNA]</scope>
    <source>
        <strain evidence="1 2">RN42</strain>
    </source>
</reference>
<organism evidence="1 2">
    <name type="scientific">Ascobolus immersus RN42</name>
    <dbReference type="NCBI Taxonomy" id="1160509"/>
    <lineage>
        <taxon>Eukaryota</taxon>
        <taxon>Fungi</taxon>
        <taxon>Dikarya</taxon>
        <taxon>Ascomycota</taxon>
        <taxon>Pezizomycotina</taxon>
        <taxon>Pezizomycetes</taxon>
        <taxon>Pezizales</taxon>
        <taxon>Ascobolaceae</taxon>
        <taxon>Ascobolus</taxon>
    </lineage>
</organism>
<sequence>MTELGPHSPLASATEKLVTLQIRERPGRSGLEPSVSSTQNTCNRLMAGLSPPSSLTSVTDQLETLQLHDKNQSSHPVWAPALPVTKRVLLYRFLELQVVSEDVTLEDGEVYSRLAPRANVDYKLFLSKRQSLIYFFSRLRHHGYNPPDTDVRIEKYMASRWDDEGTPSPQMQFDTRTGSTAVSTVDYKSMELVLREESRRKGWAEKADGTEIKVEDWDGSWWGYEWGLEGEGKMERAERERPEIGLGYVYT</sequence>
<dbReference type="Proteomes" id="UP000275078">
    <property type="component" value="Unassembled WGS sequence"/>
</dbReference>
<gene>
    <name evidence="1" type="ORF">BJ508DRAFT_336277</name>
</gene>
<protein>
    <submittedName>
        <fullName evidence="1">Uncharacterized protein</fullName>
    </submittedName>
</protein>
<keyword evidence="2" id="KW-1185">Reference proteome</keyword>
<name>A0A3N4H923_ASCIM</name>
<evidence type="ECO:0000313" key="1">
    <source>
        <dbReference type="EMBL" id="RPA71213.1"/>
    </source>
</evidence>